<evidence type="ECO:0000256" key="6">
    <source>
        <dbReference type="ARBA" id="ARBA00022692"/>
    </source>
</evidence>
<dbReference type="Proteomes" id="UP001214854">
    <property type="component" value="Unassembled WGS sequence"/>
</dbReference>
<dbReference type="InterPro" id="IPR003538">
    <property type="entry name" value="TonB"/>
</dbReference>
<organism evidence="13 14">
    <name type="scientific">Asticcacaulis aquaticus</name>
    <dbReference type="NCBI Taxonomy" id="2984212"/>
    <lineage>
        <taxon>Bacteria</taxon>
        <taxon>Pseudomonadati</taxon>
        <taxon>Pseudomonadota</taxon>
        <taxon>Alphaproteobacteria</taxon>
        <taxon>Caulobacterales</taxon>
        <taxon>Caulobacteraceae</taxon>
        <taxon>Asticcacaulis</taxon>
    </lineage>
</organism>
<evidence type="ECO:0000259" key="12">
    <source>
        <dbReference type="PROSITE" id="PS52015"/>
    </source>
</evidence>
<comment type="function">
    <text evidence="10">Interacts with outer membrane receptor proteins that carry out high-affinity binding and energy dependent uptake into the periplasmic space of specific substrates. It could act to transduce energy from the cytoplasmic membrane to specific energy-requiring processes in the outer membrane, resulting in the release into the periplasm of ligands bound by these outer membrane proteins.</text>
</comment>
<dbReference type="InterPro" id="IPR051045">
    <property type="entry name" value="TonB-dependent_transducer"/>
</dbReference>
<evidence type="ECO:0000256" key="5">
    <source>
        <dbReference type="ARBA" id="ARBA00022519"/>
    </source>
</evidence>
<dbReference type="InterPro" id="IPR006260">
    <property type="entry name" value="TonB/TolA_C"/>
</dbReference>
<feature type="region of interest" description="Disordered" evidence="11">
    <location>
        <begin position="216"/>
        <end position="298"/>
    </location>
</feature>
<dbReference type="PRINTS" id="PR01374">
    <property type="entry name" value="TONBPROTEIN"/>
</dbReference>
<dbReference type="SUPFAM" id="SSF74653">
    <property type="entry name" value="TolA/TonB C-terminal domain"/>
    <property type="match status" value="1"/>
</dbReference>
<reference evidence="13 14" key="1">
    <citation type="submission" date="2023-01" db="EMBL/GenBank/DDBJ databases">
        <title>Novel species of the genus Asticcacaulis isolated from rivers.</title>
        <authorList>
            <person name="Lu H."/>
        </authorList>
    </citation>
    <scope>NUCLEOTIDE SEQUENCE [LARGE SCALE GENOMIC DNA]</scope>
    <source>
        <strain evidence="13 14">BYS171W</strain>
    </source>
</reference>
<dbReference type="EMBL" id="JAQQKX010000014">
    <property type="protein sequence ID" value="MDC7684632.1"/>
    <property type="molecule type" value="Genomic_DNA"/>
</dbReference>
<evidence type="ECO:0000256" key="7">
    <source>
        <dbReference type="ARBA" id="ARBA00022927"/>
    </source>
</evidence>
<dbReference type="Gene3D" id="3.30.1150.10">
    <property type="match status" value="1"/>
</dbReference>
<comment type="caution">
    <text evidence="13">The sequence shown here is derived from an EMBL/GenBank/DDBJ whole genome shotgun (WGS) entry which is preliminary data.</text>
</comment>
<evidence type="ECO:0000313" key="14">
    <source>
        <dbReference type="Proteomes" id="UP001214854"/>
    </source>
</evidence>
<evidence type="ECO:0000256" key="3">
    <source>
        <dbReference type="ARBA" id="ARBA00022448"/>
    </source>
</evidence>
<gene>
    <name evidence="13" type="ORF">PQU92_15205</name>
</gene>
<dbReference type="PROSITE" id="PS52015">
    <property type="entry name" value="TONB_CTD"/>
    <property type="match status" value="1"/>
</dbReference>
<evidence type="ECO:0000256" key="10">
    <source>
        <dbReference type="RuleBase" id="RU362123"/>
    </source>
</evidence>
<keyword evidence="9 10" id="KW-0472">Membrane</keyword>
<feature type="domain" description="TonB C-terminal" evidence="12">
    <location>
        <begin position="146"/>
        <end position="242"/>
    </location>
</feature>
<keyword evidence="4 10" id="KW-1003">Cell membrane</keyword>
<proteinExistence type="inferred from homology"/>
<feature type="compositionally biased region" description="Basic and acidic residues" evidence="11">
    <location>
        <begin position="240"/>
        <end position="298"/>
    </location>
</feature>
<keyword evidence="3 10" id="KW-0813">Transport</keyword>
<sequence length="298" mass="31747">MRKVASPTRTGAPSTRKKTNAGLAWAIGISIGFHAAIAAYVITTQFVLPEYEQPETEAILVSMGPLPTPEEQPETPPPPLPPETKPLIQPRETPAPIFQDVPPLPLPPVKTELKPAPQSPPAPPEIAKGPPAPPAAAAGPKNDFVAVDVDSALTNNPPPPYPAQAKARREEGTVVLRLQVRGDGSVGEVQIKQSSGSMRLDNAAATAIQRWRFKPAMQGGKPVDSWATVPITFGFKKRDRGGPDRGGPDDRRPDDRGPPRGDDRGGPRGERRDDGGPDRGPRGDDRRNPDGRGDGRPS</sequence>
<protein>
    <recommendedName>
        <fullName evidence="10">Protein TonB</fullName>
    </recommendedName>
</protein>
<evidence type="ECO:0000313" key="13">
    <source>
        <dbReference type="EMBL" id="MDC7684632.1"/>
    </source>
</evidence>
<evidence type="ECO:0000256" key="2">
    <source>
        <dbReference type="ARBA" id="ARBA00006555"/>
    </source>
</evidence>
<dbReference type="PANTHER" id="PTHR33446">
    <property type="entry name" value="PROTEIN TONB-RELATED"/>
    <property type="match status" value="1"/>
</dbReference>
<feature type="region of interest" description="Disordered" evidence="11">
    <location>
        <begin position="61"/>
        <end position="170"/>
    </location>
</feature>
<comment type="subcellular location">
    <subcellularLocation>
        <location evidence="1 10">Cell inner membrane</location>
        <topology evidence="1 10">Single-pass membrane protein</topology>
        <orientation evidence="1 10">Periplasmic side</orientation>
    </subcellularLocation>
</comment>
<comment type="similarity">
    <text evidence="2 10">Belongs to the TonB family.</text>
</comment>
<dbReference type="Pfam" id="PF03544">
    <property type="entry name" value="TonB_C"/>
    <property type="match status" value="1"/>
</dbReference>
<dbReference type="RefSeq" id="WP_272749104.1">
    <property type="nucleotide sequence ID" value="NZ_JAQQKX010000014.1"/>
</dbReference>
<feature type="compositionally biased region" description="Pro residues" evidence="11">
    <location>
        <begin position="117"/>
        <end position="134"/>
    </location>
</feature>
<feature type="transmembrane region" description="Helical" evidence="10">
    <location>
        <begin position="21"/>
        <end position="42"/>
    </location>
</feature>
<keyword evidence="8 10" id="KW-1133">Transmembrane helix</keyword>
<keyword evidence="10" id="KW-0735">Signal-anchor</keyword>
<evidence type="ECO:0000256" key="4">
    <source>
        <dbReference type="ARBA" id="ARBA00022475"/>
    </source>
</evidence>
<name>A0ABT5HX17_9CAUL</name>
<evidence type="ECO:0000256" key="11">
    <source>
        <dbReference type="SAM" id="MobiDB-lite"/>
    </source>
</evidence>
<accession>A0ABT5HX17</accession>
<keyword evidence="6 10" id="KW-0812">Transmembrane</keyword>
<keyword evidence="7 10" id="KW-0653">Protein transport</keyword>
<keyword evidence="14" id="KW-1185">Reference proteome</keyword>
<dbReference type="PANTHER" id="PTHR33446:SF2">
    <property type="entry name" value="PROTEIN TONB"/>
    <property type="match status" value="1"/>
</dbReference>
<feature type="compositionally biased region" description="Pro residues" evidence="11">
    <location>
        <begin position="66"/>
        <end position="84"/>
    </location>
</feature>
<evidence type="ECO:0000256" key="1">
    <source>
        <dbReference type="ARBA" id="ARBA00004383"/>
    </source>
</evidence>
<evidence type="ECO:0000256" key="8">
    <source>
        <dbReference type="ARBA" id="ARBA00022989"/>
    </source>
</evidence>
<dbReference type="InterPro" id="IPR037682">
    <property type="entry name" value="TonB_C"/>
</dbReference>
<keyword evidence="5 10" id="KW-0997">Cell inner membrane</keyword>
<dbReference type="NCBIfam" id="TIGR01352">
    <property type="entry name" value="tonB_Cterm"/>
    <property type="match status" value="1"/>
</dbReference>
<evidence type="ECO:0000256" key="9">
    <source>
        <dbReference type="ARBA" id="ARBA00023136"/>
    </source>
</evidence>